<evidence type="ECO:0000259" key="3">
    <source>
        <dbReference type="Pfam" id="PF08279"/>
    </source>
</evidence>
<dbReference type="Proteomes" id="UP000235682">
    <property type="component" value="Unassembled WGS sequence"/>
</dbReference>
<dbReference type="STRING" id="84521.SAMN04487994_102311"/>
<dbReference type="PANTHER" id="PTHR40068:SF1">
    <property type="entry name" value="TRANSCRIPTION REPRESSOR NIAR-RELATED"/>
    <property type="match status" value="1"/>
</dbReference>
<keyword evidence="5" id="KW-1185">Reference proteome</keyword>
<feature type="binding site" evidence="1">
    <location>
        <position position="142"/>
    </location>
    <ligand>
        <name>Ni(2+)</name>
        <dbReference type="ChEBI" id="CHEBI:49786"/>
    </ligand>
</feature>
<dbReference type="InterPro" id="IPR026043">
    <property type="entry name" value="NadR"/>
</dbReference>
<feature type="binding site" evidence="1">
    <location>
        <position position="75"/>
    </location>
    <ligand>
        <name>Ni(2+)</name>
        <dbReference type="ChEBI" id="CHEBI:49786"/>
    </ligand>
</feature>
<accession>A0A1G8LQU8</accession>
<sequence>MLSTNERRKEVLTLLQKSSRPITGSALAEMFDVSRQVIVQDVAILKAENHPILSTYRGYTMISNTSCSRIIKVRHTDDEIEKELNAAVDVGAQVKDVFIWHKAYGKIMAELNIKSRKDVQNLLQDMAAGINRPLKQLTDGYHYHTVEADKENVLDEVEDAWKKMGIYVPE</sequence>
<dbReference type="Pfam" id="PF08279">
    <property type="entry name" value="HTH_11"/>
    <property type="match status" value="1"/>
</dbReference>
<dbReference type="EMBL" id="PNHE01000001">
    <property type="protein sequence ID" value="PMC59132.1"/>
    <property type="molecule type" value="Genomic_DNA"/>
</dbReference>
<dbReference type="RefSeq" id="WP_092085365.1">
    <property type="nucleotide sequence ID" value="NZ_FNEL01000023.1"/>
</dbReference>
<proteinExistence type="predicted"/>
<feature type="domain" description="Helix-turn-helix type 11" evidence="3">
    <location>
        <begin position="7"/>
        <end position="59"/>
    </location>
</feature>
<dbReference type="AlphaFoldDB" id="A0A1G8LQU8"/>
<evidence type="ECO:0000256" key="1">
    <source>
        <dbReference type="PIRSR" id="PIRSR037847-1"/>
    </source>
</evidence>
<feature type="domain" description="3H" evidence="2">
    <location>
        <begin position="71"/>
        <end position="166"/>
    </location>
</feature>
<evidence type="ECO:0000313" key="5">
    <source>
        <dbReference type="Proteomes" id="UP000235682"/>
    </source>
</evidence>
<organism evidence="4 5">
    <name type="scientific">Dolosicoccus paucivorans</name>
    <dbReference type="NCBI Taxonomy" id="84521"/>
    <lineage>
        <taxon>Bacteria</taxon>
        <taxon>Bacillati</taxon>
        <taxon>Bacillota</taxon>
        <taxon>Bacilli</taxon>
        <taxon>Lactobacillales</taxon>
        <taxon>Aerococcaceae</taxon>
        <taxon>Dolosicoccus</taxon>
    </lineage>
</organism>
<dbReference type="Gene3D" id="1.10.10.10">
    <property type="entry name" value="Winged helix-like DNA-binding domain superfamily/Winged helix DNA-binding domain"/>
    <property type="match status" value="1"/>
</dbReference>
<dbReference type="PANTHER" id="PTHR40068">
    <property type="entry name" value="TRANSCRIPTION REPRESSOR NIAR-RELATED"/>
    <property type="match status" value="1"/>
</dbReference>
<keyword evidence="1" id="KW-0533">Nickel</keyword>
<comment type="caution">
    <text evidence="4">The sequence shown here is derived from an EMBL/GenBank/DDBJ whole genome shotgun (WGS) entry which is preliminary data.</text>
</comment>
<feature type="binding site" evidence="1">
    <location>
        <position position="83"/>
    </location>
    <ligand>
        <name>Ni(2+)</name>
        <dbReference type="ChEBI" id="CHEBI:49786"/>
    </ligand>
</feature>
<protein>
    <submittedName>
        <fullName evidence="4">Transcription repressor NadR</fullName>
    </submittedName>
</protein>
<dbReference type="InterPro" id="IPR004173">
    <property type="entry name" value="3H_domain"/>
</dbReference>
<evidence type="ECO:0000259" key="2">
    <source>
        <dbReference type="Pfam" id="PF02829"/>
    </source>
</evidence>
<evidence type="ECO:0000313" key="4">
    <source>
        <dbReference type="EMBL" id="PMC59132.1"/>
    </source>
</evidence>
<dbReference type="SUPFAM" id="SSF46785">
    <property type="entry name" value="Winged helix' DNA-binding domain"/>
    <property type="match status" value="1"/>
</dbReference>
<dbReference type="InterPro" id="IPR036390">
    <property type="entry name" value="WH_DNA-bd_sf"/>
</dbReference>
<reference evidence="4 5" key="1">
    <citation type="submission" date="2017-09" db="EMBL/GenBank/DDBJ databases">
        <title>Bacterial strain isolated from the female urinary microbiota.</title>
        <authorList>
            <person name="Thomas-White K."/>
            <person name="Kumar N."/>
            <person name="Forster S."/>
            <person name="Putonti C."/>
            <person name="Lawley T."/>
            <person name="Wolfe A.J."/>
        </authorList>
    </citation>
    <scope>NUCLEOTIDE SEQUENCE [LARGE SCALE GENOMIC DNA]</scope>
    <source>
        <strain evidence="4 5">UMB0852</strain>
    </source>
</reference>
<dbReference type="Pfam" id="PF02829">
    <property type="entry name" value="3H"/>
    <property type="match status" value="1"/>
</dbReference>
<dbReference type="PIRSF" id="PIRSF037847">
    <property type="entry name" value="NiaR"/>
    <property type="match status" value="1"/>
</dbReference>
<name>A0A1G8LQU8_9LACT</name>
<feature type="binding site" evidence="1">
    <location>
        <position position="144"/>
    </location>
    <ligand>
        <name>Ni(2+)</name>
        <dbReference type="ChEBI" id="CHEBI:49786"/>
    </ligand>
</feature>
<dbReference type="SUPFAM" id="SSF75500">
    <property type="entry name" value="Putative transcriptional regulator TM1602, C-terminal domain"/>
    <property type="match status" value="1"/>
</dbReference>
<dbReference type="GO" id="GO:0046872">
    <property type="term" value="F:metal ion binding"/>
    <property type="evidence" value="ECO:0007669"/>
    <property type="project" value="UniProtKB-KW"/>
</dbReference>
<gene>
    <name evidence="4" type="ORF">CJ205_00040</name>
</gene>
<keyword evidence="1" id="KW-0479">Metal-binding</keyword>
<dbReference type="Gene3D" id="3.30.1340.20">
    <property type="entry name" value="3H domain"/>
    <property type="match status" value="1"/>
</dbReference>
<dbReference type="InterPro" id="IPR035922">
    <property type="entry name" value="3H_dom_sf"/>
</dbReference>
<dbReference type="InterPro" id="IPR036388">
    <property type="entry name" value="WH-like_DNA-bd_sf"/>
</dbReference>
<dbReference type="InterPro" id="IPR013196">
    <property type="entry name" value="HTH_11"/>
</dbReference>